<dbReference type="AlphaFoldDB" id="A0A3L8PUZ0"/>
<dbReference type="RefSeq" id="WP_121840445.1">
    <property type="nucleotide sequence ID" value="NZ_ML014835.1"/>
</dbReference>
<accession>A0A3L8PUZ0</accession>
<name>A0A3L8PUZ0_9GAMM</name>
<organism evidence="2 3">
    <name type="scientific">Parashewanella curva</name>
    <dbReference type="NCBI Taxonomy" id="2338552"/>
    <lineage>
        <taxon>Bacteria</taxon>
        <taxon>Pseudomonadati</taxon>
        <taxon>Pseudomonadota</taxon>
        <taxon>Gammaproteobacteria</taxon>
        <taxon>Alteromonadales</taxon>
        <taxon>Shewanellaceae</taxon>
        <taxon>Parashewanella</taxon>
    </lineage>
</organism>
<protein>
    <submittedName>
        <fullName evidence="2">Uncharacterized protein</fullName>
    </submittedName>
</protein>
<feature type="compositionally biased region" description="Polar residues" evidence="1">
    <location>
        <begin position="1"/>
        <end position="14"/>
    </location>
</feature>
<evidence type="ECO:0000313" key="2">
    <source>
        <dbReference type="EMBL" id="RLV58238.1"/>
    </source>
</evidence>
<dbReference type="Proteomes" id="UP000281474">
    <property type="component" value="Unassembled WGS sequence"/>
</dbReference>
<reference evidence="2 3" key="1">
    <citation type="submission" date="2018-09" db="EMBL/GenBank/DDBJ databases">
        <title>Phylogeny of the Shewanellaceae, and recommendation for two new genera, Pseudoshewanella and Parashewanella.</title>
        <authorList>
            <person name="Wang G."/>
        </authorList>
    </citation>
    <scope>NUCLEOTIDE SEQUENCE [LARGE SCALE GENOMIC DNA]</scope>
    <source>
        <strain evidence="2 3">C51</strain>
    </source>
</reference>
<feature type="region of interest" description="Disordered" evidence="1">
    <location>
        <begin position="1"/>
        <end position="21"/>
    </location>
</feature>
<keyword evidence="3" id="KW-1185">Reference proteome</keyword>
<evidence type="ECO:0000256" key="1">
    <source>
        <dbReference type="SAM" id="MobiDB-lite"/>
    </source>
</evidence>
<comment type="caution">
    <text evidence="2">The sequence shown here is derived from an EMBL/GenBank/DDBJ whole genome shotgun (WGS) entry which is preliminary data.</text>
</comment>
<gene>
    <name evidence="2" type="ORF">D5018_18345</name>
</gene>
<sequence length="76" mass="8085">MTVQATHSPNTAIINRQEHHETEEPIHNFNIGVPTKLFTGVLFGASVLAMSNPMSFGVTLAGGSAIAITSKLVSFF</sequence>
<dbReference type="EMBL" id="QZEI01000086">
    <property type="protein sequence ID" value="RLV58238.1"/>
    <property type="molecule type" value="Genomic_DNA"/>
</dbReference>
<evidence type="ECO:0000313" key="3">
    <source>
        <dbReference type="Proteomes" id="UP000281474"/>
    </source>
</evidence>
<proteinExistence type="predicted"/>